<comment type="caution">
    <text evidence="4">The sequence shown here is derived from an EMBL/GenBank/DDBJ whole genome shotgun (WGS) entry which is preliminary data.</text>
</comment>
<evidence type="ECO:0000256" key="1">
    <source>
        <dbReference type="ARBA" id="ARBA00023284"/>
    </source>
</evidence>
<dbReference type="SUPFAM" id="SSF52833">
    <property type="entry name" value="Thioredoxin-like"/>
    <property type="match status" value="1"/>
</dbReference>
<dbReference type="InterPro" id="IPR013766">
    <property type="entry name" value="Thioredoxin_domain"/>
</dbReference>
<evidence type="ECO:0000259" key="3">
    <source>
        <dbReference type="PROSITE" id="PS51352"/>
    </source>
</evidence>
<dbReference type="Gene3D" id="3.40.30.10">
    <property type="entry name" value="Glutaredoxin"/>
    <property type="match status" value="1"/>
</dbReference>
<dbReference type="PANTHER" id="PTHR42852">
    <property type="entry name" value="THIOL:DISULFIDE INTERCHANGE PROTEIN DSBE"/>
    <property type="match status" value="1"/>
</dbReference>
<dbReference type="InterPro" id="IPR000866">
    <property type="entry name" value="AhpC/TSA"/>
</dbReference>
<gene>
    <name evidence="4" type="ORF">D5R81_02390</name>
</gene>
<dbReference type="PANTHER" id="PTHR42852:SF17">
    <property type="entry name" value="THIOREDOXIN-LIKE PROTEIN HI_1115"/>
    <property type="match status" value="1"/>
</dbReference>
<dbReference type="GO" id="GO:0015036">
    <property type="term" value="F:disulfide oxidoreductase activity"/>
    <property type="evidence" value="ECO:0007669"/>
    <property type="project" value="UniProtKB-ARBA"/>
</dbReference>
<keyword evidence="1" id="KW-0676">Redox-active center</keyword>
<accession>A0A3A6U151</accession>
<dbReference type="Proteomes" id="UP000273022">
    <property type="component" value="Unassembled WGS sequence"/>
</dbReference>
<protein>
    <submittedName>
        <fullName evidence="4">Protein disulfide oxidoreductase</fullName>
    </submittedName>
</protein>
<reference evidence="4 5" key="1">
    <citation type="submission" date="2018-09" db="EMBL/GenBank/DDBJ databases">
        <title>Phylogeny of the Shewanellaceae, and recommendation for two new genera, Pseudoshewanella and Parashewanella.</title>
        <authorList>
            <person name="Wang G."/>
        </authorList>
    </citation>
    <scope>NUCLEOTIDE SEQUENCE [LARGE SCALE GENOMIC DNA]</scope>
    <source>
        <strain evidence="4 5">KCTC 22492</strain>
    </source>
</reference>
<proteinExistence type="predicted"/>
<keyword evidence="2" id="KW-0812">Transmembrane</keyword>
<feature type="domain" description="Thioredoxin" evidence="3">
    <location>
        <begin position="43"/>
        <end position="178"/>
    </location>
</feature>
<evidence type="ECO:0000313" key="5">
    <source>
        <dbReference type="Proteomes" id="UP000273022"/>
    </source>
</evidence>
<dbReference type="RefSeq" id="WP_121852061.1">
    <property type="nucleotide sequence ID" value="NZ_CP037952.1"/>
</dbReference>
<dbReference type="PROSITE" id="PS51352">
    <property type="entry name" value="THIOREDOXIN_2"/>
    <property type="match status" value="1"/>
</dbReference>
<keyword evidence="2" id="KW-0472">Membrane</keyword>
<keyword evidence="5" id="KW-1185">Reference proteome</keyword>
<dbReference type="PROSITE" id="PS00194">
    <property type="entry name" value="THIOREDOXIN_1"/>
    <property type="match status" value="1"/>
</dbReference>
<dbReference type="InterPro" id="IPR017937">
    <property type="entry name" value="Thioredoxin_CS"/>
</dbReference>
<feature type="transmembrane region" description="Helical" evidence="2">
    <location>
        <begin position="21"/>
        <end position="42"/>
    </location>
</feature>
<organism evidence="4 5">
    <name type="scientific">Parashewanella spongiae</name>
    <dbReference type="NCBI Taxonomy" id="342950"/>
    <lineage>
        <taxon>Bacteria</taxon>
        <taxon>Pseudomonadati</taxon>
        <taxon>Pseudomonadota</taxon>
        <taxon>Gammaproteobacteria</taxon>
        <taxon>Alteromonadales</taxon>
        <taxon>Shewanellaceae</taxon>
        <taxon>Parashewanella</taxon>
    </lineage>
</organism>
<sequence length="178" mass="19892">MLKKISTPLYQKLKSREFWLKLTKELVIVIALVSALSFYLQFEMASGHAPKLTTETINGKPIDLATLSSDKPTLVYFWGSWCGYCKFTSPMVESISKDHPVISIAIASGKNWEVQQYLEQKQLSFAAINDINNTISQAWGVNGVPAIFVIDKNGNIASKTTGPTSNWGMRLRLWLASF</sequence>
<dbReference type="Pfam" id="PF00578">
    <property type="entry name" value="AhpC-TSA"/>
    <property type="match status" value="1"/>
</dbReference>
<dbReference type="GO" id="GO:0016209">
    <property type="term" value="F:antioxidant activity"/>
    <property type="evidence" value="ECO:0007669"/>
    <property type="project" value="InterPro"/>
</dbReference>
<evidence type="ECO:0000256" key="2">
    <source>
        <dbReference type="SAM" id="Phobius"/>
    </source>
</evidence>
<dbReference type="CDD" id="cd03011">
    <property type="entry name" value="TlpA_like_ScsD_MtbDsbE"/>
    <property type="match status" value="1"/>
</dbReference>
<keyword evidence="2" id="KW-1133">Transmembrane helix</keyword>
<dbReference type="InterPro" id="IPR036249">
    <property type="entry name" value="Thioredoxin-like_sf"/>
</dbReference>
<dbReference type="InterPro" id="IPR050553">
    <property type="entry name" value="Thioredoxin_ResA/DsbE_sf"/>
</dbReference>
<name>A0A3A6U151_9GAMM</name>
<dbReference type="EMBL" id="QYYH01000008">
    <property type="protein sequence ID" value="RJY19115.1"/>
    <property type="molecule type" value="Genomic_DNA"/>
</dbReference>
<dbReference type="OrthoDB" id="9796554at2"/>
<dbReference type="AlphaFoldDB" id="A0A3A6U151"/>
<evidence type="ECO:0000313" key="4">
    <source>
        <dbReference type="EMBL" id="RJY19115.1"/>
    </source>
</evidence>